<dbReference type="CDD" id="cd05117">
    <property type="entry name" value="STKc_CAMK"/>
    <property type="match status" value="1"/>
</dbReference>
<keyword evidence="4" id="KW-0808">Transferase</keyword>
<dbReference type="PROSITE" id="PS50011">
    <property type="entry name" value="PROTEIN_KINASE_DOM"/>
    <property type="match status" value="1"/>
</dbReference>
<evidence type="ECO:0000259" key="6">
    <source>
        <dbReference type="PROSITE" id="PS50011"/>
    </source>
</evidence>
<dbReference type="SUPFAM" id="SSF56112">
    <property type="entry name" value="Protein kinase-like (PK-like)"/>
    <property type="match status" value="1"/>
</dbReference>
<dbReference type="Gene3D" id="1.10.510.10">
    <property type="entry name" value="Transferase(Phosphotransferase) domain 1"/>
    <property type="match status" value="1"/>
</dbReference>
<dbReference type="InterPro" id="IPR011009">
    <property type="entry name" value="Kinase-like_dom_sf"/>
</dbReference>
<evidence type="ECO:0000256" key="3">
    <source>
        <dbReference type="ARBA" id="ARBA00022741"/>
    </source>
</evidence>
<dbReference type="FunFam" id="1.10.510.10:FF:000571">
    <property type="entry name" value="Maternal embryonic leucine zipper kinase"/>
    <property type="match status" value="1"/>
</dbReference>
<accession>A0A6B2LDB9</accession>
<keyword evidence="5" id="KW-0067">ATP-binding</keyword>
<dbReference type="InterPro" id="IPR000719">
    <property type="entry name" value="Prot_kinase_dom"/>
</dbReference>
<dbReference type="EC" id="2.7.11.1" evidence="1"/>
<name>A0A6B2LDB9_9EUKA</name>
<keyword evidence="4" id="KW-0418">Kinase</keyword>
<dbReference type="AlphaFoldDB" id="A0A6B2LDB9"/>
<evidence type="ECO:0000256" key="4">
    <source>
        <dbReference type="ARBA" id="ARBA00022777"/>
    </source>
</evidence>
<evidence type="ECO:0000256" key="5">
    <source>
        <dbReference type="ARBA" id="ARBA00022840"/>
    </source>
</evidence>
<feature type="domain" description="Protein kinase" evidence="6">
    <location>
        <begin position="1"/>
        <end position="238"/>
    </location>
</feature>
<dbReference type="GO" id="GO:0005524">
    <property type="term" value="F:ATP binding"/>
    <property type="evidence" value="ECO:0007669"/>
    <property type="project" value="UniProtKB-KW"/>
</dbReference>
<dbReference type="GO" id="GO:0004674">
    <property type="term" value="F:protein serine/threonine kinase activity"/>
    <property type="evidence" value="ECO:0007669"/>
    <property type="project" value="UniProtKB-KW"/>
</dbReference>
<organism evidence="7">
    <name type="scientific">Arcella intermedia</name>
    <dbReference type="NCBI Taxonomy" id="1963864"/>
    <lineage>
        <taxon>Eukaryota</taxon>
        <taxon>Amoebozoa</taxon>
        <taxon>Tubulinea</taxon>
        <taxon>Elardia</taxon>
        <taxon>Arcellinida</taxon>
        <taxon>Sphaerothecina</taxon>
        <taxon>Arcellidae</taxon>
        <taxon>Arcella</taxon>
    </lineage>
</organism>
<evidence type="ECO:0000313" key="7">
    <source>
        <dbReference type="EMBL" id="NDV35042.1"/>
    </source>
</evidence>
<sequence length="239" mass="27228">MAISKETNQKFAVKEMKTSSKMENRKNEIQLLKKMDHPYIIKLYDVFESSSVLFYVMEYFPSETLLSVLEKKERLPENEAKIIMRQAFSSIEYIHSLGIVHRNLKLEKFLCATSSISPVIKLIDFALSKIKAEKYSLMTVCGTTDSAAPEVLLGDGYGAPVDVWSLGVVMYTLLCGYTPFYGDTDVEIFRQILELSFSFPASDWNNISDQAKNLISQILVLEPETRLTATQCLAHPWFH</sequence>
<keyword evidence="2" id="KW-0723">Serine/threonine-protein kinase</keyword>
<dbReference type="PIRSF" id="PIRSF000654">
    <property type="entry name" value="Integrin-linked_kinase"/>
    <property type="match status" value="1"/>
</dbReference>
<proteinExistence type="predicted"/>
<dbReference type="EMBL" id="GIBP01006073">
    <property type="protein sequence ID" value="NDV35042.1"/>
    <property type="molecule type" value="Transcribed_RNA"/>
</dbReference>
<dbReference type="Pfam" id="PF00069">
    <property type="entry name" value="Pkinase"/>
    <property type="match status" value="1"/>
</dbReference>
<protein>
    <recommendedName>
        <fullName evidence="1">non-specific serine/threonine protein kinase</fullName>
        <ecNumber evidence="1">2.7.11.1</ecNumber>
    </recommendedName>
</protein>
<keyword evidence="3" id="KW-0547">Nucleotide-binding</keyword>
<evidence type="ECO:0000256" key="2">
    <source>
        <dbReference type="ARBA" id="ARBA00022527"/>
    </source>
</evidence>
<dbReference type="PANTHER" id="PTHR24347">
    <property type="entry name" value="SERINE/THREONINE-PROTEIN KINASE"/>
    <property type="match status" value="1"/>
</dbReference>
<reference evidence="7" key="1">
    <citation type="journal article" date="2020" name="J. Eukaryot. Microbiol.">
        <title>De novo Sequencing, Assembly and Annotation of the Transcriptome for the Free-Living Testate Amoeba Arcella intermedia.</title>
        <authorList>
            <person name="Ribeiro G.M."/>
            <person name="Porfirio-Sousa A.L."/>
            <person name="Maurer-Alcala X.X."/>
            <person name="Katz L.A."/>
            <person name="Lahr D.J.G."/>
        </authorList>
    </citation>
    <scope>NUCLEOTIDE SEQUENCE</scope>
</reference>
<evidence type="ECO:0000256" key="1">
    <source>
        <dbReference type="ARBA" id="ARBA00012513"/>
    </source>
</evidence>